<dbReference type="Proteomes" id="UP001596977">
    <property type="component" value="Unassembled WGS sequence"/>
</dbReference>
<sequence>MPKTRQPIETRVICNDPHGMRFSNADAHGPILLGPRKGQIPDD</sequence>
<organism evidence="2 3">
    <name type="scientific">Sphingomonas canadensis</name>
    <dbReference type="NCBI Taxonomy" id="1219257"/>
    <lineage>
        <taxon>Bacteria</taxon>
        <taxon>Pseudomonadati</taxon>
        <taxon>Pseudomonadota</taxon>
        <taxon>Alphaproteobacteria</taxon>
        <taxon>Sphingomonadales</taxon>
        <taxon>Sphingomonadaceae</taxon>
        <taxon>Sphingomonas</taxon>
    </lineage>
</organism>
<gene>
    <name evidence="2" type="ORF">ACFQ1E_08000</name>
</gene>
<feature type="region of interest" description="Disordered" evidence="1">
    <location>
        <begin position="16"/>
        <end position="43"/>
    </location>
</feature>
<evidence type="ECO:0000313" key="3">
    <source>
        <dbReference type="Proteomes" id="UP001596977"/>
    </source>
</evidence>
<dbReference type="RefSeq" id="WP_264943646.1">
    <property type="nucleotide sequence ID" value="NZ_JAPDRA010000003.1"/>
</dbReference>
<protein>
    <submittedName>
        <fullName evidence="2">Uncharacterized protein</fullName>
    </submittedName>
</protein>
<evidence type="ECO:0000256" key="1">
    <source>
        <dbReference type="SAM" id="MobiDB-lite"/>
    </source>
</evidence>
<reference evidence="3" key="1">
    <citation type="journal article" date="2019" name="Int. J. Syst. Evol. Microbiol.">
        <title>The Global Catalogue of Microorganisms (GCM) 10K type strain sequencing project: providing services to taxonomists for standard genome sequencing and annotation.</title>
        <authorList>
            <consortium name="The Broad Institute Genomics Platform"/>
            <consortium name="The Broad Institute Genome Sequencing Center for Infectious Disease"/>
            <person name="Wu L."/>
            <person name="Ma J."/>
        </authorList>
    </citation>
    <scope>NUCLEOTIDE SEQUENCE [LARGE SCALE GENOMIC DNA]</scope>
    <source>
        <strain evidence="3">CCUG 62982</strain>
    </source>
</reference>
<proteinExistence type="predicted"/>
<accession>A0ABW3H4W5</accession>
<dbReference type="EMBL" id="JBHTJG010000003">
    <property type="protein sequence ID" value="MFD0946274.1"/>
    <property type="molecule type" value="Genomic_DNA"/>
</dbReference>
<comment type="caution">
    <text evidence="2">The sequence shown here is derived from an EMBL/GenBank/DDBJ whole genome shotgun (WGS) entry which is preliminary data.</text>
</comment>
<keyword evidence="3" id="KW-1185">Reference proteome</keyword>
<evidence type="ECO:0000313" key="2">
    <source>
        <dbReference type="EMBL" id="MFD0946274.1"/>
    </source>
</evidence>
<name>A0ABW3H4W5_9SPHN</name>